<name>A0A934J2A8_9HYPH</name>
<protein>
    <submittedName>
        <fullName evidence="1">Uncharacterized protein</fullName>
    </submittedName>
</protein>
<dbReference type="RefSeq" id="WP_198877551.1">
    <property type="nucleotide sequence ID" value="NZ_JAEKMH010000004.1"/>
</dbReference>
<sequence>MQFTFGSQPGGAPRALSIHAREMDGKVSKMDWLEFFIALAAALVALKKALGG</sequence>
<proteinExistence type="predicted"/>
<dbReference type="AlphaFoldDB" id="A0A934J2A8"/>
<keyword evidence="2" id="KW-1185">Reference proteome</keyword>
<comment type="caution">
    <text evidence="1">The sequence shown here is derived from an EMBL/GenBank/DDBJ whole genome shotgun (WGS) entry which is preliminary data.</text>
</comment>
<organism evidence="1 2">
    <name type="scientific">Devosia sediminis</name>
    <dbReference type="NCBI Taxonomy" id="2798801"/>
    <lineage>
        <taxon>Bacteria</taxon>
        <taxon>Pseudomonadati</taxon>
        <taxon>Pseudomonadota</taxon>
        <taxon>Alphaproteobacteria</taxon>
        <taxon>Hyphomicrobiales</taxon>
        <taxon>Devosiaceae</taxon>
        <taxon>Devosia</taxon>
    </lineage>
</organism>
<dbReference type="Proteomes" id="UP000602124">
    <property type="component" value="Unassembled WGS sequence"/>
</dbReference>
<reference evidence="1" key="1">
    <citation type="submission" date="2020-12" db="EMBL/GenBank/DDBJ databases">
        <title>Devosia sp. MSA67 isolated from Mo River.</title>
        <authorList>
            <person name="Ma F."/>
            <person name="Zi Z."/>
        </authorList>
    </citation>
    <scope>NUCLEOTIDE SEQUENCE</scope>
    <source>
        <strain evidence="1">MSA67</strain>
    </source>
</reference>
<accession>A0A934J2A8</accession>
<dbReference type="EMBL" id="JAEKMH010000004">
    <property type="protein sequence ID" value="MBJ3786359.1"/>
    <property type="molecule type" value="Genomic_DNA"/>
</dbReference>
<gene>
    <name evidence="1" type="ORF">JEQ47_16660</name>
</gene>
<evidence type="ECO:0000313" key="1">
    <source>
        <dbReference type="EMBL" id="MBJ3786359.1"/>
    </source>
</evidence>
<evidence type="ECO:0000313" key="2">
    <source>
        <dbReference type="Proteomes" id="UP000602124"/>
    </source>
</evidence>